<dbReference type="Pfam" id="PF02080">
    <property type="entry name" value="TrkA_C"/>
    <property type="match status" value="1"/>
</dbReference>
<evidence type="ECO:0000256" key="2">
    <source>
        <dbReference type="ARBA" id="ARBA00022448"/>
    </source>
</evidence>
<dbReference type="CDD" id="cd00400">
    <property type="entry name" value="Voltage_gated_ClC"/>
    <property type="match status" value="1"/>
</dbReference>
<evidence type="ECO:0000256" key="10">
    <source>
        <dbReference type="PROSITE-ProRule" id="PRU00703"/>
    </source>
</evidence>
<evidence type="ECO:0000256" key="7">
    <source>
        <dbReference type="ARBA" id="ARBA00023173"/>
    </source>
</evidence>
<feature type="domain" description="RCK C-terminal" evidence="12">
    <location>
        <begin position="613"/>
        <end position="696"/>
    </location>
</feature>
<dbReference type="GO" id="GO:0006813">
    <property type="term" value="P:potassium ion transport"/>
    <property type="evidence" value="ECO:0007669"/>
    <property type="project" value="InterPro"/>
</dbReference>
<evidence type="ECO:0000256" key="6">
    <source>
        <dbReference type="ARBA" id="ARBA00023136"/>
    </source>
</evidence>
<dbReference type="Pfam" id="PF00654">
    <property type="entry name" value="Voltage_CLC"/>
    <property type="match status" value="1"/>
</dbReference>
<feature type="transmembrane region" description="Helical" evidence="11">
    <location>
        <begin position="347"/>
        <end position="368"/>
    </location>
</feature>
<evidence type="ECO:0000313" key="14">
    <source>
        <dbReference type="EMBL" id="QDQ97163.1"/>
    </source>
</evidence>
<dbReference type="EMBL" id="CP041765">
    <property type="protein sequence ID" value="QDQ97163.1"/>
    <property type="molecule type" value="Genomic_DNA"/>
</dbReference>
<accession>A0A516X279</accession>
<dbReference type="Gene3D" id="3.30.70.1450">
    <property type="entry name" value="Regulator of K+ conductance, C-terminal domain"/>
    <property type="match status" value="1"/>
</dbReference>
<dbReference type="GO" id="GO:0008324">
    <property type="term" value="F:monoatomic cation transmembrane transporter activity"/>
    <property type="evidence" value="ECO:0007669"/>
    <property type="project" value="InterPro"/>
</dbReference>
<sequence length="705" mass="71342">MTVPGGGGRLSAAAGNARRSVTRALGAATYLQKWIILGVLIGVVAGLGAIVFYWLLSRATGLLLVDLGGYTPPKPVGEGGGAAGGIGFSDFSRPWAIPLVVGGGALASALLVFTFAPEAEGHGTDAAIAAIHKNPRQIKVRTVVVKIIASALTIGSGGSGGREGPTAQISAGFASVLTRFLDLRPADGRIAVGVGIGSGIGAIFGAPLGGAVLSASIAYKNDFDARVLIPGFITSITAYAVFGSVEGYTPLFGDAVSGYVFDNPTHLVWFAIIGVLAGAIGIAYSRTFYATARLTKRLPGAGRPARIAKATVGGLLVGLLALAVPQVLGSGYGWAQMALDRSGLMSLPLWLVLVLPLAKILATALSIGSGGSGGIFGPGMVIGAFVGGAVWRVLEALDGPSVPDTPAVFVIVGMMACFGSVARVPLAVMLMVGEMTGGYTVLVPAMLAVAIAYLIVRQAGDTIYSEQVASRETEYAARVGSALPLLGRVPVSSVVSAAPVALTTRDTWGEAGQALRSAGVRSAPVADSDGRFVGVLSADRGAGIAEGSAIGSAIDRAAAAVRIDDSLDDALAVLPPGGEADRRWVAVVDGDRVLCGVVTVHGIVRGYQAALHMDATRFHGVSRNADVVDVPIAAGSTMVGAGVAGPAVPDEVIVLSVLRGGAILQGTDGVVFQEEDVVTALGPPRRLAEFRDRAFGADEVRTATT</sequence>
<reference evidence="14 15" key="1">
    <citation type="submission" date="2019-07" db="EMBL/GenBank/DDBJ databases">
        <title>Tomitella cavernea sp. nov., an actinomycete isolated from soil.</title>
        <authorList>
            <person name="Cheng J."/>
        </authorList>
    </citation>
    <scope>NUCLEOTIDE SEQUENCE [LARGE SCALE GENOMIC DNA]</scope>
    <source>
        <strain evidence="14 15">HY188</strain>
    </source>
</reference>
<dbReference type="InterPro" id="IPR050368">
    <property type="entry name" value="ClC-type_chloride_channel"/>
</dbReference>
<dbReference type="InterPro" id="IPR046342">
    <property type="entry name" value="CBS_dom_sf"/>
</dbReference>
<keyword evidence="5" id="KW-0406">Ion transport</keyword>
<dbReference type="SUPFAM" id="SSF81340">
    <property type="entry name" value="Clc chloride channel"/>
    <property type="match status" value="1"/>
</dbReference>
<feature type="transmembrane region" description="Helical" evidence="11">
    <location>
        <begin position="190"/>
        <end position="215"/>
    </location>
</feature>
<dbReference type="PRINTS" id="PR00762">
    <property type="entry name" value="CLCHANNEL"/>
</dbReference>
<evidence type="ECO:0000313" key="15">
    <source>
        <dbReference type="Proteomes" id="UP000317344"/>
    </source>
</evidence>
<dbReference type="FunFam" id="1.10.3080.10:FF:000018">
    <property type="entry name" value="Chloride transporter, ClC family"/>
    <property type="match status" value="1"/>
</dbReference>
<keyword evidence="15" id="KW-1185">Reference proteome</keyword>
<keyword evidence="3 11" id="KW-0812">Transmembrane</keyword>
<dbReference type="InterPro" id="IPR014743">
    <property type="entry name" value="Cl-channel_core"/>
</dbReference>
<feature type="transmembrane region" description="Helical" evidence="11">
    <location>
        <begin position="375"/>
        <end position="394"/>
    </location>
</feature>
<dbReference type="SUPFAM" id="SSF116726">
    <property type="entry name" value="TrkA C-terminal domain-like"/>
    <property type="match status" value="1"/>
</dbReference>
<dbReference type="SUPFAM" id="SSF54631">
    <property type="entry name" value="CBS-domain pair"/>
    <property type="match status" value="1"/>
</dbReference>
<dbReference type="KEGG" id="toy:FO059_07215"/>
<evidence type="ECO:0000256" key="3">
    <source>
        <dbReference type="ARBA" id="ARBA00022692"/>
    </source>
</evidence>
<feature type="transmembrane region" description="Helical" evidence="11">
    <location>
        <begin position="406"/>
        <end position="426"/>
    </location>
</feature>
<dbReference type="CDD" id="cd02205">
    <property type="entry name" value="CBS_pair_SF"/>
    <property type="match status" value="1"/>
</dbReference>
<evidence type="ECO:0000256" key="5">
    <source>
        <dbReference type="ARBA" id="ARBA00023065"/>
    </source>
</evidence>
<dbReference type="InterPro" id="IPR001807">
    <property type="entry name" value="ClC"/>
</dbReference>
<dbReference type="PROSITE" id="PS51371">
    <property type="entry name" value="CBS"/>
    <property type="match status" value="1"/>
</dbReference>
<dbReference type="Gene3D" id="1.10.3080.10">
    <property type="entry name" value="Clc chloride channel"/>
    <property type="match status" value="1"/>
</dbReference>
<evidence type="ECO:0000256" key="9">
    <source>
        <dbReference type="ARBA" id="ARBA00023303"/>
    </source>
</evidence>
<keyword evidence="2" id="KW-0813">Transport</keyword>
<organism evidence="14 15">
    <name type="scientific">Tomitella fengzijianii</name>
    <dbReference type="NCBI Taxonomy" id="2597660"/>
    <lineage>
        <taxon>Bacteria</taxon>
        <taxon>Bacillati</taxon>
        <taxon>Actinomycetota</taxon>
        <taxon>Actinomycetes</taxon>
        <taxon>Mycobacteriales</taxon>
        <taxon>Tomitella</taxon>
    </lineage>
</organism>
<keyword evidence="7" id="KW-0869">Chloride channel</keyword>
<feature type="transmembrane region" description="Helical" evidence="11">
    <location>
        <begin position="268"/>
        <end position="289"/>
    </location>
</feature>
<feature type="transmembrane region" description="Helical" evidence="11">
    <location>
        <begin position="95"/>
        <end position="116"/>
    </location>
</feature>
<comment type="subcellular location">
    <subcellularLocation>
        <location evidence="1">Membrane</location>
        <topology evidence="1">Multi-pass membrane protein</topology>
    </subcellularLocation>
</comment>
<evidence type="ECO:0000256" key="4">
    <source>
        <dbReference type="ARBA" id="ARBA00022989"/>
    </source>
</evidence>
<keyword evidence="6 11" id="KW-0472">Membrane</keyword>
<dbReference type="InterPro" id="IPR000644">
    <property type="entry name" value="CBS_dom"/>
</dbReference>
<dbReference type="GO" id="GO:0034707">
    <property type="term" value="C:chloride channel complex"/>
    <property type="evidence" value="ECO:0007669"/>
    <property type="project" value="UniProtKB-KW"/>
</dbReference>
<dbReference type="PANTHER" id="PTHR43427">
    <property type="entry name" value="CHLORIDE CHANNEL PROTEIN CLC-E"/>
    <property type="match status" value="1"/>
</dbReference>
<dbReference type="Pfam" id="PF00571">
    <property type="entry name" value="CBS"/>
    <property type="match status" value="1"/>
</dbReference>
<dbReference type="AlphaFoldDB" id="A0A516X279"/>
<keyword evidence="4 11" id="KW-1133">Transmembrane helix</keyword>
<feature type="transmembrane region" description="Helical" evidence="11">
    <location>
        <begin position="310"/>
        <end position="335"/>
    </location>
</feature>
<evidence type="ECO:0000256" key="1">
    <source>
        <dbReference type="ARBA" id="ARBA00004141"/>
    </source>
</evidence>
<keyword evidence="8" id="KW-0868">Chloride</keyword>
<evidence type="ECO:0000259" key="13">
    <source>
        <dbReference type="PROSITE" id="PS51371"/>
    </source>
</evidence>
<feature type="transmembrane region" description="Helical" evidence="11">
    <location>
        <begin position="438"/>
        <end position="456"/>
    </location>
</feature>
<keyword evidence="9" id="KW-0407">Ion channel</keyword>
<evidence type="ECO:0000256" key="8">
    <source>
        <dbReference type="ARBA" id="ARBA00023214"/>
    </source>
</evidence>
<dbReference type="Proteomes" id="UP000317344">
    <property type="component" value="Chromosome"/>
</dbReference>
<dbReference type="PROSITE" id="PS51202">
    <property type="entry name" value="RCK_C"/>
    <property type="match status" value="1"/>
</dbReference>
<evidence type="ECO:0000259" key="12">
    <source>
        <dbReference type="PROSITE" id="PS51202"/>
    </source>
</evidence>
<feature type="transmembrane region" description="Helical" evidence="11">
    <location>
        <begin position="34"/>
        <end position="56"/>
    </location>
</feature>
<feature type="domain" description="CBS" evidence="13">
    <location>
        <begin position="554"/>
        <end position="615"/>
    </location>
</feature>
<dbReference type="OrthoDB" id="9767361at2"/>
<keyword evidence="10" id="KW-0129">CBS domain</keyword>
<dbReference type="InterPro" id="IPR036721">
    <property type="entry name" value="RCK_C_sf"/>
</dbReference>
<evidence type="ECO:0000256" key="11">
    <source>
        <dbReference type="SAM" id="Phobius"/>
    </source>
</evidence>
<proteinExistence type="predicted"/>
<dbReference type="GO" id="GO:0005254">
    <property type="term" value="F:chloride channel activity"/>
    <property type="evidence" value="ECO:0007669"/>
    <property type="project" value="UniProtKB-KW"/>
</dbReference>
<dbReference type="PANTHER" id="PTHR43427:SF6">
    <property type="entry name" value="CHLORIDE CHANNEL PROTEIN CLC-E"/>
    <property type="match status" value="1"/>
</dbReference>
<gene>
    <name evidence="14" type="ORF">FO059_07215</name>
</gene>
<dbReference type="Gene3D" id="3.10.580.10">
    <property type="entry name" value="CBS-domain"/>
    <property type="match status" value="1"/>
</dbReference>
<dbReference type="InterPro" id="IPR006037">
    <property type="entry name" value="RCK_C"/>
</dbReference>
<reference evidence="14 15" key="2">
    <citation type="submission" date="2019-07" db="EMBL/GenBank/DDBJ databases">
        <authorList>
            <person name="Huang Y."/>
        </authorList>
    </citation>
    <scope>NUCLEOTIDE SEQUENCE [LARGE SCALE GENOMIC DNA]</scope>
    <source>
        <strain evidence="14 15">HY188</strain>
    </source>
</reference>
<name>A0A516X279_9ACTN</name>
<protein>
    <submittedName>
        <fullName evidence="14">CBS domain-containing protein</fullName>
    </submittedName>
</protein>
<feature type="transmembrane region" description="Helical" evidence="11">
    <location>
        <begin position="227"/>
        <end position="248"/>
    </location>
</feature>